<dbReference type="SMART" id="SM00858">
    <property type="entry name" value="SAF"/>
    <property type="match status" value="1"/>
</dbReference>
<dbReference type="Pfam" id="PF03102">
    <property type="entry name" value="NeuB"/>
    <property type="match status" value="1"/>
</dbReference>
<dbReference type="InterPro" id="IPR013132">
    <property type="entry name" value="PseI/NeuA/B-like_N"/>
</dbReference>
<name>A0A6G4A226_9BACL</name>
<dbReference type="CDD" id="cd11615">
    <property type="entry name" value="SAF_NeuB_like"/>
    <property type="match status" value="1"/>
</dbReference>
<evidence type="ECO:0000259" key="1">
    <source>
        <dbReference type="PROSITE" id="PS50844"/>
    </source>
</evidence>
<sequence>MMQLWERLSNSAKPYIIAEIAANHNGDRLLAERLIYKAKEAGVDCVKFQSWTKISLMIQSNYDNELERTLDQFSMTEEKLVDMKQLCNQIGIEFACTPFSKREIDFLVQLGVPFIKLSSTELTNIPLLQYAGATGLTIVLSTGMGGSEEIAEAVSVLEQTGNTSIVLLHCVSVYPPKDEHVNLNNLDGLRARYPYPIGFSDHTIGTAIPIAAAAKGARVIEKHFTLDKGLPGWDHQVSATPEEMTQIVTDVGRIQSALGSFDRRLSEEEERNRAFFRRSVVAAREIQAGKVIDYDDLDTKRPGTGLSPRLIGQIVGKAATRTIGFDELLSISDFE</sequence>
<reference evidence="2" key="1">
    <citation type="submission" date="2020-02" db="EMBL/GenBank/DDBJ databases">
        <authorList>
            <person name="Shen X.-R."/>
            <person name="Zhang Y.-X."/>
        </authorList>
    </citation>
    <scope>NUCLEOTIDE SEQUENCE</scope>
    <source>
        <strain evidence="2">SYP-B3998</strain>
    </source>
</reference>
<dbReference type="Pfam" id="PF08666">
    <property type="entry name" value="SAF"/>
    <property type="match status" value="1"/>
</dbReference>
<dbReference type="InterPro" id="IPR013785">
    <property type="entry name" value="Aldolase_TIM"/>
</dbReference>
<dbReference type="SUPFAM" id="SSF51569">
    <property type="entry name" value="Aldolase"/>
    <property type="match status" value="1"/>
</dbReference>
<dbReference type="RefSeq" id="WP_163951454.1">
    <property type="nucleotide sequence ID" value="NZ_JAAIKC010000009.1"/>
</dbReference>
<dbReference type="InterPro" id="IPR036732">
    <property type="entry name" value="AFP_Neu5c_C_sf"/>
</dbReference>
<dbReference type="PANTHER" id="PTHR42966">
    <property type="entry name" value="N-ACETYLNEURAMINATE SYNTHASE"/>
    <property type="match status" value="1"/>
</dbReference>
<dbReference type="PANTHER" id="PTHR42966:SF1">
    <property type="entry name" value="SIALIC ACID SYNTHASE"/>
    <property type="match status" value="1"/>
</dbReference>
<dbReference type="SUPFAM" id="SSF51269">
    <property type="entry name" value="AFP III-like domain"/>
    <property type="match status" value="1"/>
</dbReference>
<dbReference type="PROSITE" id="PS50844">
    <property type="entry name" value="AFP_LIKE"/>
    <property type="match status" value="1"/>
</dbReference>
<dbReference type="EMBL" id="JAAIKC010000009">
    <property type="protein sequence ID" value="NEW08523.1"/>
    <property type="molecule type" value="Genomic_DNA"/>
</dbReference>
<gene>
    <name evidence="2" type="ORF">GK047_21220</name>
</gene>
<dbReference type="InterPro" id="IPR006190">
    <property type="entry name" value="SAF_AFP_Neu5Ac"/>
</dbReference>
<accession>A0A6G4A226</accession>
<protein>
    <submittedName>
        <fullName evidence="2">N-acetylneuraminate synthase</fullName>
    </submittedName>
</protein>
<evidence type="ECO:0000313" key="2">
    <source>
        <dbReference type="EMBL" id="NEW08523.1"/>
    </source>
</evidence>
<feature type="domain" description="AFP-like" evidence="1">
    <location>
        <begin position="279"/>
        <end position="335"/>
    </location>
</feature>
<dbReference type="InterPro" id="IPR057736">
    <property type="entry name" value="SAF_PseI/NeuA/NeuB"/>
</dbReference>
<organism evidence="2">
    <name type="scientific">Paenibacillus sp. SYP-B3998</name>
    <dbReference type="NCBI Taxonomy" id="2678564"/>
    <lineage>
        <taxon>Bacteria</taxon>
        <taxon>Bacillati</taxon>
        <taxon>Bacillota</taxon>
        <taxon>Bacilli</taxon>
        <taxon>Bacillales</taxon>
        <taxon>Paenibacillaceae</taxon>
        <taxon>Paenibacillus</taxon>
    </lineage>
</organism>
<dbReference type="Gene3D" id="3.90.1210.10">
    <property type="entry name" value="Antifreeze-like/N-acetylneuraminic acid synthase C-terminal domain"/>
    <property type="match status" value="1"/>
</dbReference>
<dbReference type="InterPro" id="IPR013974">
    <property type="entry name" value="SAF"/>
</dbReference>
<dbReference type="InterPro" id="IPR051690">
    <property type="entry name" value="PseI-like"/>
</dbReference>
<proteinExistence type="predicted"/>
<dbReference type="AlphaFoldDB" id="A0A6G4A226"/>
<dbReference type="GO" id="GO:0047444">
    <property type="term" value="F:N-acylneuraminate-9-phosphate synthase activity"/>
    <property type="evidence" value="ECO:0007669"/>
    <property type="project" value="TreeGrafter"/>
</dbReference>
<dbReference type="GO" id="GO:0016051">
    <property type="term" value="P:carbohydrate biosynthetic process"/>
    <property type="evidence" value="ECO:0007669"/>
    <property type="project" value="InterPro"/>
</dbReference>
<comment type="caution">
    <text evidence="2">The sequence shown here is derived from an EMBL/GenBank/DDBJ whole genome shotgun (WGS) entry which is preliminary data.</text>
</comment>
<dbReference type="Gene3D" id="3.20.20.70">
    <property type="entry name" value="Aldolase class I"/>
    <property type="match status" value="1"/>
</dbReference>